<organism evidence="1 2">
    <name type="scientific">Tegillarca granosa</name>
    <name type="common">Malaysian cockle</name>
    <name type="synonym">Anadara granosa</name>
    <dbReference type="NCBI Taxonomy" id="220873"/>
    <lineage>
        <taxon>Eukaryota</taxon>
        <taxon>Metazoa</taxon>
        <taxon>Spiralia</taxon>
        <taxon>Lophotrochozoa</taxon>
        <taxon>Mollusca</taxon>
        <taxon>Bivalvia</taxon>
        <taxon>Autobranchia</taxon>
        <taxon>Pteriomorphia</taxon>
        <taxon>Arcoida</taxon>
        <taxon>Arcoidea</taxon>
        <taxon>Arcidae</taxon>
        <taxon>Tegillarca</taxon>
    </lineage>
</organism>
<evidence type="ECO:0008006" key="3">
    <source>
        <dbReference type="Google" id="ProtNLM"/>
    </source>
</evidence>
<comment type="caution">
    <text evidence="1">The sequence shown here is derived from an EMBL/GenBank/DDBJ whole genome shotgun (WGS) entry which is preliminary data.</text>
</comment>
<sequence>MQDSTFVHVKGNQSLLVITNIKNRIRSGPFPTSIGNVFSPFWRFWIIFNHQARNQIYSAIDKLAIGDIHINVSECDQFNIPKFTGQITQEIKSIHFRRGVRMEGETAIEKTIKHFVLRRTGDDVYLDLSTPNCICVKHKTERGSVVLATMWCNVLQHIRYPYKKYYDANGFYRLVLVVDWHQSNCVHGKRYADDARQLCSTMKFESILISFSLPKKQPQPLTDYFCKNREEWNEIIFRQKAKKDMYPAEFEKAVEAEKTEEKNKEKAELYNVADDLAEENEIMNVEMLSDSALQHQLTKLQTGAVKDGPTYIYKIWKSLLNKWFSDGKYHVYIASPFLDSDRLDDICKLVLKNKLTASLDALYVRRQCDIDKDISAVKRTTQQRFAQQDRVFS</sequence>
<evidence type="ECO:0000313" key="2">
    <source>
        <dbReference type="Proteomes" id="UP001217089"/>
    </source>
</evidence>
<proteinExistence type="predicted"/>
<protein>
    <recommendedName>
        <fullName evidence="3">DDE-1 domain-containing protein</fullName>
    </recommendedName>
</protein>
<evidence type="ECO:0000313" key="1">
    <source>
        <dbReference type="EMBL" id="KAJ8308585.1"/>
    </source>
</evidence>
<reference evidence="1 2" key="1">
    <citation type="submission" date="2022-12" db="EMBL/GenBank/DDBJ databases">
        <title>Chromosome-level genome of Tegillarca granosa.</title>
        <authorList>
            <person name="Kim J."/>
        </authorList>
    </citation>
    <scope>NUCLEOTIDE SEQUENCE [LARGE SCALE GENOMIC DNA]</scope>
    <source>
        <strain evidence="1">Teg-2019</strain>
        <tissue evidence="1">Adductor muscle</tissue>
    </source>
</reference>
<dbReference type="EMBL" id="JARBDR010000657">
    <property type="protein sequence ID" value="KAJ8308585.1"/>
    <property type="molecule type" value="Genomic_DNA"/>
</dbReference>
<gene>
    <name evidence="1" type="ORF">KUTeg_013459</name>
</gene>
<accession>A0ABQ9ETU4</accession>
<name>A0ABQ9ETU4_TEGGR</name>
<dbReference type="Proteomes" id="UP001217089">
    <property type="component" value="Unassembled WGS sequence"/>
</dbReference>
<keyword evidence="2" id="KW-1185">Reference proteome</keyword>